<dbReference type="EMBL" id="KV005752">
    <property type="protein sequence ID" value="KZV33533.1"/>
    <property type="molecule type" value="Genomic_DNA"/>
</dbReference>
<organism evidence="1 2">
    <name type="scientific">Dorcoceras hygrometricum</name>
    <dbReference type="NCBI Taxonomy" id="472368"/>
    <lineage>
        <taxon>Eukaryota</taxon>
        <taxon>Viridiplantae</taxon>
        <taxon>Streptophyta</taxon>
        <taxon>Embryophyta</taxon>
        <taxon>Tracheophyta</taxon>
        <taxon>Spermatophyta</taxon>
        <taxon>Magnoliopsida</taxon>
        <taxon>eudicotyledons</taxon>
        <taxon>Gunneridae</taxon>
        <taxon>Pentapetalae</taxon>
        <taxon>asterids</taxon>
        <taxon>lamiids</taxon>
        <taxon>Lamiales</taxon>
        <taxon>Gesneriaceae</taxon>
        <taxon>Didymocarpoideae</taxon>
        <taxon>Trichosporeae</taxon>
        <taxon>Loxocarpinae</taxon>
        <taxon>Dorcoceras</taxon>
    </lineage>
</organism>
<dbReference type="Proteomes" id="UP000250235">
    <property type="component" value="Unassembled WGS sequence"/>
</dbReference>
<gene>
    <name evidence="1" type="ORF">F511_18096</name>
</gene>
<reference evidence="1 2" key="1">
    <citation type="journal article" date="2015" name="Proc. Natl. Acad. Sci. U.S.A.">
        <title>The resurrection genome of Boea hygrometrica: A blueprint for survival of dehydration.</title>
        <authorList>
            <person name="Xiao L."/>
            <person name="Yang G."/>
            <person name="Zhang L."/>
            <person name="Yang X."/>
            <person name="Zhao S."/>
            <person name="Ji Z."/>
            <person name="Zhou Q."/>
            <person name="Hu M."/>
            <person name="Wang Y."/>
            <person name="Chen M."/>
            <person name="Xu Y."/>
            <person name="Jin H."/>
            <person name="Xiao X."/>
            <person name="Hu G."/>
            <person name="Bao F."/>
            <person name="Hu Y."/>
            <person name="Wan P."/>
            <person name="Li L."/>
            <person name="Deng X."/>
            <person name="Kuang T."/>
            <person name="Xiang C."/>
            <person name="Zhu J.K."/>
            <person name="Oliver M.J."/>
            <person name="He Y."/>
        </authorList>
    </citation>
    <scope>NUCLEOTIDE SEQUENCE [LARGE SCALE GENOMIC DNA]</scope>
    <source>
        <strain evidence="2">cv. XS01</strain>
    </source>
</reference>
<proteinExistence type="predicted"/>
<evidence type="ECO:0000313" key="1">
    <source>
        <dbReference type="EMBL" id="KZV33533.1"/>
    </source>
</evidence>
<name>A0A2Z7BGI4_9LAMI</name>
<accession>A0A2Z7BGI4</accession>
<evidence type="ECO:0000313" key="2">
    <source>
        <dbReference type="Proteomes" id="UP000250235"/>
    </source>
</evidence>
<keyword evidence="2" id="KW-1185">Reference proteome</keyword>
<sequence>MRKKSGFLLIRKLYYFGNSVAANFGEVNAVRFEGLLLADIAFGARMIEEATRVGQLRNQQQEFPICNCWCLHASSFCEASIMHVVTSCESFPYASAGFELQVTKLDRVEVQLVDPRVPES</sequence>
<protein>
    <submittedName>
        <fullName evidence="1">TMV resistance protein N-like</fullName>
    </submittedName>
</protein>
<dbReference type="AlphaFoldDB" id="A0A2Z7BGI4"/>